<dbReference type="AlphaFoldDB" id="A0A7J4ZQ10"/>
<organism evidence="1 2">
    <name type="scientific">Oryzomonas japonica</name>
    <dbReference type="NCBI Taxonomy" id="2603858"/>
    <lineage>
        <taxon>Bacteria</taxon>
        <taxon>Pseudomonadati</taxon>
        <taxon>Thermodesulfobacteriota</taxon>
        <taxon>Desulfuromonadia</taxon>
        <taxon>Geobacterales</taxon>
        <taxon>Geobacteraceae</taxon>
        <taxon>Oryzomonas</taxon>
    </lineage>
</organism>
<dbReference type="RefSeq" id="WP_151128593.1">
    <property type="nucleotide sequence ID" value="NZ_VZQZ01000006.1"/>
</dbReference>
<accession>A0A7J4ZQ10</accession>
<name>A0A7J4ZQ10_9BACT</name>
<sequence>MTTSSFTTDSSRHHVSPGKNLEYAIRPQGGTALLELNGVLSSGWAGSLASALTLQDISIIRGSAVKTSALKWSAQFEIKPCTARPESLASLDVPSIFNTSANYKSAPAISLKDYHLEVSSRHGGSLYARIVGADKIGFLVGILRQLSYFSLFPVEMKLETEGLTASDHFWLKRIGNVQPTSEDIANIQESLFGLLAA</sequence>
<evidence type="ECO:0000313" key="1">
    <source>
        <dbReference type="EMBL" id="KAB0665108.1"/>
    </source>
</evidence>
<proteinExistence type="predicted"/>
<keyword evidence="2" id="KW-1185">Reference proteome</keyword>
<dbReference type="EMBL" id="VZQZ01000006">
    <property type="protein sequence ID" value="KAB0665108.1"/>
    <property type="molecule type" value="Genomic_DNA"/>
</dbReference>
<evidence type="ECO:0000313" key="2">
    <source>
        <dbReference type="Proteomes" id="UP000420562"/>
    </source>
</evidence>
<gene>
    <name evidence="1" type="ORF">F6V25_10820</name>
</gene>
<reference evidence="1 2" key="1">
    <citation type="submission" date="2019-09" db="EMBL/GenBank/DDBJ databases">
        <title>Geobacter sp. Red96, a novel strain isolated from paddy soil.</title>
        <authorList>
            <person name="Xu Z."/>
            <person name="Masuda Y."/>
            <person name="Itoh H."/>
            <person name="Senoo K."/>
        </authorList>
    </citation>
    <scope>NUCLEOTIDE SEQUENCE [LARGE SCALE GENOMIC DNA]</scope>
    <source>
        <strain evidence="1 2">Red96</strain>
    </source>
</reference>
<comment type="caution">
    <text evidence="1">The sequence shown here is derived from an EMBL/GenBank/DDBJ whole genome shotgun (WGS) entry which is preliminary data.</text>
</comment>
<protein>
    <submittedName>
        <fullName evidence="1">Uncharacterized protein</fullName>
    </submittedName>
</protein>
<dbReference type="Proteomes" id="UP000420562">
    <property type="component" value="Unassembled WGS sequence"/>
</dbReference>